<feature type="compositionally biased region" description="Polar residues" evidence="1">
    <location>
        <begin position="104"/>
        <end position="119"/>
    </location>
</feature>
<feature type="region of interest" description="Disordered" evidence="1">
    <location>
        <begin position="62"/>
        <end position="119"/>
    </location>
</feature>
<protein>
    <submittedName>
        <fullName evidence="2">Uncharacterized protein</fullName>
    </submittedName>
</protein>
<accession>A0A4S8KJ40</accession>
<dbReference type="Proteomes" id="UP000297245">
    <property type="component" value="Unassembled WGS sequence"/>
</dbReference>
<organism evidence="2 3">
    <name type="scientific">Dendrothele bispora (strain CBS 962.96)</name>
    <dbReference type="NCBI Taxonomy" id="1314807"/>
    <lineage>
        <taxon>Eukaryota</taxon>
        <taxon>Fungi</taxon>
        <taxon>Dikarya</taxon>
        <taxon>Basidiomycota</taxon>
        <taxon>Agaricomycotina</taxon>
        <taxon>Agaricomycetes</taxon>
        <taxon>Agaricomycetidae</taxon>
        <taxon>Agaricales</taxon>
        <taxon>Agaricales incertae sedis</taxon>
        <taxon>Dendrothele</taxon>
    </lineage>
</organism>
<proteinExistence type="predicted"/>
<evidence type="ECO:0000256" key="1">
    <source>
        <dbReference type="SAM" id="MobiDB-lite"/>
    </source>
</evidence>
<sequence>MEPHSPSSISNQPRVSLTVLISSSIIAAPHSSLPAPSFTTLVSPLKYRPFFAAPTPFSSPPSPSCALLPPSLSPTAATPIRSRHHNQSARDGALVGLPRPPSPTLTTERSMTGQRHLSL</sequence>
<evidence type="ECO:0000313" key="2">
    <source>
        <dbReference type="EMBL" id="THU75450.1"/>
    </source>
</evidence>
<gene>
    <name evidence="2" type="ORF">K435DRAFT_880797</name>
</gene>
<keyword evidence="3" id="KW-1185">Reference proteome</keyword>
<feature type="compositionally biased region" description="Low complexity" evidence="1">
    <location>
        <begin position="64"/>
        <end position="79"/>
    </location>
</feature>
<dbReference type="AlphaFoldDB" id="A0A4S8KJ40"/>
<name>A0A4S8KJ40_DENBC</name>
<dbReference type="EMBL" id="ML182107">
    <property type="protein sequence ID" value="THU75450.1"/>
    <property type="molecule type" value="Genomic_DNA"/>
</dbReference>
<reference evidence="2 3" key="1">
    <citation type="journal article" date="2019" name="Nat. Ecol. Evol.">
        <title>Megaphylogeny resolves global patterns of mushroom evolution.</title>
        <authorList>
            <person name="Varga T."/>
            <person name="Krizsan K."/>
            <person name="Foldi C."/>
            <person name="Dima B."/>
            <person name="Sanchez-Garcia M."/>
            <person name="Sanchez-Ramirez S."/>
            <person name="Szollosi G.J."/>
            <person name="Szarkandi J.G."/>
            <person name="Papp V."/>
            <person name="Albert L."/>
            <person name="Andreopoulos W."/>
            <person name="Angelini C."/>
            <person name="Antonin V."/>
            <person name="Barry K.W."/>
            <person name="Bougher N.L."/>
            <person name="Buchanan P."/>
            <person name="Buyck B."/>
            <person name="Bense V."/>
            <person name="Catcheside P."/>
            <person name="Chovatia M."/>
            <person name="Cooper J."/>
            <person name="Damon W."/>
            <person name="Desjardin D."/>
            <person name="Finy P."/>
            <person name="Geml J."/>
            <person name="Haridas S."/>
            <person name="Hughes K."/>
            <person name="Justo A."/>
            <person name="Karasinski D."/>
            <person name="Kautmanova I."/>
            <person name="Kiss B."/>
            <person name="Kocsube S."/>
            <person name="Kotiranta H."/>
            <person name="LaButti K.M."/>
            <person name="Lechner B.E."/>
            <person name="Liimatainen K."/>
            <person name="Lipzen A."/>
            <person name="Lukacs Z."/>
            <person name="Mihaltcheva S."/>
            <person name="Morgado L.N."/>
            <person name="Niskanen T."/>
            <person name="Noordeloos M.E."/>
            <person name="Ohm R.A."/>
            <person name="Ortiz-Santana B."/>
            <person name="Ovrebo C."/>
            <person name="Racz N."/>
            <person name="Riley R."/>
            <person name="Savchenko A."/>
            <person name="Shiryaev A."/>
            <person name="Soop K."/>
            <person name="Spirin V."/>
            <person name="Szebenyi C."/>
            <person name="Tomsovsky M."/>
            <person name="Tulloss R.E."/>
            <person name="Uehling J."/>
            <person name="Grigoriev I.V."/>
            <person name="Vagvolgyi C."/>
            <person name="Papp T."/>
            <person name="Martin F.M."/>
            <person name="Miettinen O."/>
            <person name="Hibbett D.S."/>
            <person name="Nagy L.G."/>
        </authorList>
    </citation>
    <scope>NUCLEOTIDE SEQUENCE [LARGE SCALE GENOMIC DNA]</scope>
    <source>
        <strain evidence="2 3">CBS 962.96</strain>
    </source>
</reference>
<evidence type="ECO:0000313" key="3">
    <source>
        <dbReference type="Proteomes" id="UP000297245"/>
    </source>
</evidence>